<dbReference type="RefSeq" id="XP_037221619.1">
    <property type="nucleotide sequence ID" value="XM_037361327.1"/>
</dbReference>
<evidence type="ECO:0000256" key="1">
    <source>
        <dbReference type="ARBA" id="ARBA00004496"/>
    </source>
</evidence>
<dbReference type="PANTHER" id="PTHR21107">
    <property type="entry name" value="CYTOCHROME C OXIDASE ASSEMBLY PROTEIN COX19"/>
    <property type="match status" value="1"/>
</dbReference>
<dbReference type="GO" id="GO:0033617">
    <property type="term" value="P:mitochondrial respiratory chain complex IV assembly"/>
    <property type="evidence" value="ECO:0007669"/>
    <property type="project" value="TreeGrafter"/>
</dbReference>
<evidence type="ECO:0000256" key="3">
    <source>
        <dbReference type="ARBA" id="ARBA00023157"/>
    </source>
</evidence>
<reference evidence="8" key="1">
    <citation type="submission" date="2020-05" db="EMBL/GenBank/DDBJ databases">
        <title>Mycena genomes resolve the evolution of fungal bioluminescence.</title>
        <authorList>
            <person name="Tsai I.J."/>
        </authorList>
    </citation>
    <scope>NUCLEOTIDE SEQUENCE</scope>
    <source>
        <strain evidence="8">171206Taipei</strain>
    </source>
</reference>
<evidence type="ECO:0000259" key="7">
    <source>
        <dbReference type="Pfam" id="PF06747"/>
    </source>
</evidence>
<dbReference type="EMBL" id="JACAZF010000004">
    <property type="protein sequence ID" value="KAF7306600.1"/>
    <property type="molecule type" value="Genomic_DNA"/>
</dbReference>
<dbReference type="GO" id="GO:0005758">
    <property type="term" value="C:mitochondrial intermembrane space"/>
    <property type="evidence" value="ECO:0007669"/>
    <property type="project" value="TreeGrafter"/>
</dbReference>
<protein>
    <submittedName>
        <fullName evidence="8">Cytochrome C oxidase assembly protein COX19</fullName>
    </submittedName>
</protein>
<dbReference type="InterPro" id="IPR010625">
    <property type="entry name" value="CHCH"/>
</dbReference>
<comment type="caution">
    <text evidence="8">The sequence shown here is derived from an EMBL/GenBank/DDBJ whole genome shotgun (WGS) entry which is preliminary data.</text>
</comment>
<name>A0A8H6SWV0_9AGAR</name>
<dbReference type="Proteomes" id="UP000636479">
    <property type="component" value="Unassembled WGS sequence"/>
</dbReference>
<dbReference type="PROSITE" id="PS51808">
    <property type="entry name" value="CHCH"/>
    <property type="match status" value="1"/>
</dbReference>
<feature type="region of interest" description="Disordered" evidence="6">
    <location>
        <begin position="95"/>
        <end position="126"/>
    </location>
</feature>
<organism evidence="8 9">
    <name type="scientific">Mycena indigotica</name>
    <dbReference type="NCBI Taxonomy" id="2126181"/>
    <lineage>
        <taxon>Eukaryota</taxon>
        <taxon>Fungi</taxon>
        <taxon>Dikarya</taxon>
        <taxon>Basidiomycota</taxon>
        <taxon>Agaricomycotina</taxon>
        <taxon>Agaricomycetes</taxon>
        <taxon>Agaricomycetidae</taxon>
        <taxon>Agaricales</taxon>
        <taxon>Marasmiineae</taxon>
        <taxon>Mycenaceae</taxon>
        <taxon>Mycena</taxon>
    </lineage>
</organism>
<dbReference type="AlphaFoldDB" id="A0A8H6SWV0"/>
<evidence type="ECO:0000256" key="2">
    <source>
        <dbReference type="ARBA" id="ARBA00022490"/>
    </source>
</evidence>
<dbReference type="GeneID" id="59343843"/>
<feature type="domain" description="CHCH" evidence="7">
    <location>
        <begin position="55"/>
        <end position="89"/>
    </location>
</feature>
<feature type="compositionally biased region" description="Pro residues" evidence="6">
    <location>
        <begin position="113"/>
        <end position="126"/>
    </location>
</feature>
<keyword evidence="9" id="KW-1185">Reference proteome</keyword>
<keyword evidence="3" id="KW-1015">Disulfide bond</keyword>
<evidence type="ECO:0000256" key="5">
    <source>
        <dbReference type="ARBA" id="ARBA00038223"/>
    </source>
</evidence>
<accession>A0A8H6SWV0</accession>
<dbReference type="OrthoDB" id="268594at2759"/>
<sequence length="126" mass="13981">MLVVECSLFGRVTVSRLSTAESSVMSFGRPPSVNVGFKPSPPERGAFPLDHDGECKEQMMLYMTCLKGNANKSSPCRPLSKDYLDCRMNKGLMERDEWQNLGFQRPESQSKPSPSPPPDPNKPSTT</sequence>
<evidence type="ECO:0000256" key="4">
    <source>
        <dbReference type="ARBA" id="ARBA00037279"/>
    </source>
</evidence>
<proteinExistence type="inferred from homology"/>
<dbReference type="PANTHER" id="PTHR21107:SF2">
    <property type="entry name" value="CYTOCHROME C OXIDASE ASSEMBLY PROTEIN COX19"/>
    <property type="match status" value="1"/>
</dbReference>
<comment type="subcellular location">
    <subcellularLocation>
        <location evidence="1">Cytoplasm</location>
    </subcellularLocation>
</comment>
<comment type="function">
    <text evidence="4">Required for the assembly of mitochondrial cytochrome c oxidase.</text>
</comment>
<comment type="similarity">
    <text evidence="5">Belongs to the COX19 family.</text>
</comment>
<evidence type="ECO:0000313" key="9">
    <source>
        <dbReference type="Proteomes" id="UP000636479"/>
    </source>
</evidence>
<keyword evidence="2" id="KW-0963">Cytoplasm</keyword>
<dbReference type="InterPro" id="IPR051383">
    <property type="entry name" value="COX19"/>
</dbReference>
<dbReference type="Pfam" id="PF06747">
    <property type="entry name" value="CHCH"/>
    <property type="match status" value="1"/>
</dbReference>
<evidence type="ECO:0000256" key="6">
    <source>
        <dbReference type="SAM" id="MobiDB-lite"/>
    </source>
</evidence>
<gene>
    <name evidence="8" type="ORF">MIND_00451300</name>
</gene>
<evidence type="ECO:0000313" key="8">
    <source>
        <dbReference type="EMBL" id="KAF7306600.1"/>
    </source>
</evidence>